<dbReference type="AlphaFoldDB" id="A0A1G2SA92"/>
<evidence type="ECO:0000256" key="1">
    <source>
        <dbReference type="SAM" id="Phobius"/>
    </source>
</evidence>
<evidence type="ECO:0000313" key="3">
    <source>
        <dbReference type="Proteomes" id="UP000179118"/>
    </source>
</evidence>
<name>A0A1G2SA92_9BACT</name>
<keyword evidence="1" id="KW-1133">Transmembrane helix</keyword>
<reference evidence="2 3" key="1">
    <citation type="journal article" date="2016" name="Nat. Commun.">
        <title>Thousands of microbial genomes shed light on interconnected biogeochemical processes in an aquifer system.</title>
        <authorList>
            <person name="Anantharaman K."/>
            <person name="Brown C.T."/>
            <person name="Hug L.A."/>
            <person name="Sharon I."/>
            <person name="Castelle C.J."/>
            <person name="Probst A.J."/>
            <person name="Thomas B.C."/>
            <person name="Singh A."/>
            <person name="Wilkins M.J."/>
            <person name="Karaoz U."/>
            <person name="Brodie E.L."/>
            <person name="Williams K.H."/>
            <person name="Hubbard S.S."/>
            <person name="Banfield J.F."/>
        </authorList>
    </citation>
    <scope>NUCLEOTIDE SEQUENCE [LARGE SCALE GENOMIC DNA]</scope>
</reference>
<dbReference type="Proteomes" id="UP000179118">
    <property type="component" value="Unassembled WGS sequence"/>
</dbReference>
<keyword evidence="1" id="KW-0812">Transmembrane</keyword>
<proteinExistence type="predicted"/>
<feature type="transmembrane region" description="Helical" evidence="1">
    <location>
        <begin position="91"/>
        <end position="116"/>
    </location>
</feature>
<gene>
    <name evidence="2" type="ORF">A3D51_02600</name>
</gene>
<dbReference type="EMBL" id="MHUT01000006">
    <property type="protein sequence ID" value="OHA81639.1"/>
    <property type="molecule type" value="Genomic_DNA"/>
</dbReference>
<protein>
    <recommendedName>
        <fullName evidence="4">DUF5658 domain-containing protein</fullName>
    </recommendedName>
</protein>
<feature type="transmembrane region" description="Helical" evidence="1">
    <location>
        <begin position="60"/>
        <end position="79"/>
    </location>
</feature>
<evidence type="ECO:0008006" key="4">
    <source>
        <dbReference type="Google" id="ProtNLM"/>
    </source>
</evidence>
<evidence type="ECO:0000313" key="2">
    <source>
        <dbReference type="EMBL" id="OHA81639.1"/>
    </source>
</evidence>
<organism evidence="2 3">
    <name type="scientific">Candidatus Yonathbacteria bacterium RIFCSPHIGHO2_02_FULL_44_14</name>
    <dbReference type="NCBI Taxonomy" id="1802724"/>
    <lineage>
        <taxon>Bacteria</taxon>
        <taxon>Candidatus Yonathiibacteriota</taxon>
    </lineage>
</organism>
<accession>A0A1G2SA92</accession>
<comment type="caution">
    <text evidence="2">The sequence shown here is derived from an EMBL/GenBank/DDBJ whole genome shotgun (WGS) entry which is preliminary data.</text>
</comment>
<sequence>MKISTHKMTTHVRDTNLLIRARAAAEGTAAVAVLITILTIGAELWSPLKDTLKTVFAHHWLGKSALAIFLFTVIFLIRRKTSASTQSLERAVLIAVWSSILSAIMMTAFFVVHALFF</sequence>
<feature type="transmembrane region" description="Helical" evidence="1">
    <location>
        <begin position="21"/>
        <end position="40"/>
    </location>
</feature>
<keyword evidence="1" id="KW-0472">Membrane</keyword>